<evidence type="ECO:0000256" key="3">
    <source>
        <dbReference type="SAM" id="MobiDB-lite"/>
    </source>
</evidence>
<proteinExistence type="predicted"/>
<dbReference type="OrthoDB" id="10255964at2759"/>
<dbReference type="HOGENOM" id="CLU_527030_0_0_1"/>
<dbReference type="GeneID" id="9809029"/>
<dbReference type="Proteomes" id="UP000008281">
    <property type="component" value="Unassembled WGS sequence"/>
</dbReference>
<protein>
    <recommendedName>
        <fullName evidence="4">SH3 domain-containing protein</fullName>
    </recommendedName>
</protein>
<feature type="domain" description="SH3" evidence="4">
    <location>
        <begin position="518"/>
        <end position="576"/>
    </location>
</feature>
<dbReference type="Pfam" id="PF00018">
    <property type="entry name" value="SH3_1"/>
    <property type="match status" value="1"/>
</dbReference>
<organism evidence="6">
    <name type="scientific">Caenorhabditis remanei</name>
    <name type="common">Caenorhabditis vulgaris</name>
    <dbReference type="NCBI Taxonomy" id="31234"/>
    <lineage>
        <taxon>Eukaryota</taxon>
        <taxon>Metazoa</taxon>
        <taxon>Ecdysozoa</taxon>
        <taxon>Nematoda</taxon>
        <taxon>Chromadorea</taxon>
        <taxon>Rhabditida</taxon>
        <taxon>Rhabditina</taxon>
        <taxon>Rhabditomorpha</taxon>
        <taxon>Rhabditoidea</taxon>
        <taxon>Rhabditidae</taxon>
        <taxon>Peloderinae</taxon>
        <taxon>Caenorhabditis</taxon>
    </lineage>
</organism>
<dbReference type="Gene3D" id="2.30.30.40">
    <property type="entry name" value="SH3 Domains"/>
    <property type="match status" value="1"/>
</dbReference>
<evidence type="ECO:0000256" key="2">
    <source>
        <dbReference type="PROSITE-ProRule" id="PRU00192"/>
    </source>
</evidence>
<dbReference type="EMBL" id="DS268432">
    <property type="protein sequence ID" value="EFO97322.1"/>
    <property type="molecule type" value="Genomic_DNA"/>
</dbReference>
<name>E3MAZ0_CAERE</name>
<dbReference type="OMA" id="YCDATHK"/>
<gene>
    <name evidence="5" type="ORF">CRE_16658</name>
</gene>
<evidence type="ECO:0000313" key="5">
    <source>
        <dbReference type="EMBL" id="EFO97322.1"/>
    </source>
</evidence>
<sequence length="576" mass="64574">MECARDEFVYQSKFPLEPAPIPAQTLEINGHKYVLNHRFKSIKIVSHRYPPVIPMSVDEQAVPPEVSPSMAANIPQMVHDQLANQFLPASKNLGQCGMHLLKTYYMFQEALSNYCDATHKLIMSADTAGHKSKQEARELSKVFKQFVQGVNAHQKVITEFDALAHKVHDYSNKEKEKLKAEFAEYKSKEKKIMKRKNGETEQDITAFHRKEAANWAKQQEMRYKFFNEKLHSWINGYIEIGKLYQSETVIANPVVGGVVAAPAPQPEHHEDWHHELHQDAAVVAAEEAKEKIAATVTEATQDSRSNSTSSVATTLEELPRRDTIDITGVTLVSNHRRQSIEIQTVPQPAPRPISTYNAPPVLPPKPIEHHYVPIRSQPISATRHDEGTYAPRPPVVAEQVPQQPVNSAPGGVRRAGNTIPGAVNVFGFANQSNAQPNIRYTPVQNGTPYQVVTRENIPVGRVVDNPVTEEQMNVKKFHVDSNYVPMAAPSHQSQQQHQYHSRAESTDISVPSYFNPSQYGSILIVNDDFNASSGEQMTVNRGDKVILLKCGSRGWVFVRDSISNRTGWVPEPYVNP</sequence>
<dbReference type="InterPro" id="IPR001452">
    <property type="entry name" value="SH3_domain"/>
</dbReference>
<dbReference type="FunCoup" id="E3MAZ0">
    <property type="interactions" value="453"/>
</dbReference>
<keyword evidence="1 2" id="KW-0728">SH3 domain</keyword>
<evidence type="ECO:0000259" key="4">
    <source>
        <dbReference type="PROSITE" id="PS50002"/>
    </source>
</evidence>
<dbReference type="InParanoid" id="E3MAZ0"/>
<dbReference type="InterPro" id="IPR036028">
    <property type="entry name" value="SH3-like_dom_sf"/>
</dbReference>
<dbReference type="CTD" id="9809029"/>
<reference evidence="5" key="1">
    <citation type="submission" date="2007-07" db="EMBL/GenBank/DDBJ databases">
        <title>PCAP assembly of the Caenorhabditis remanei genome.</title>
        <authorList>
            <consortium name="The Caenorhabditis remanei Sequencing Consortium"/>
            <person name="Wilson R.K."/>
        </authorList>
    </citation>
    <scope>NUCLEOTIDE SEQUENCE [LARGE SCALE GENOMIC DNA]</scope>
    <source>
        <strain evidence="5">PB4641</strain>
    </source>
</reference>
<dbReference type="PROSITE" id="PS50002">
    <property type="entry name" value="SH3"/>
    <property type="match status" value="1"/>
</dbReference>
<keyword evidence="6" id="KW-1185">Reference proteome</keyword>
<evidence type="ECO:0000256" key="1">
    <source>
        <dbReference type="ARBA" id="ARBA00022443"/>
    </source>
</evidence>
<dbReference type="AlphaFoldDB" id="E3MAZ0"/>
<feature type="region of interest" description="Disordered" evidence="3">
    <location>
        <begin position="296"/>
        <end position="316"/>
    </location>
</feature>
<dbReference type="SUPFAM" id="SSF50044">
    <property type="entry name" value="SH3-domain"/>
    <property type="match status" value="1"/>
</dbReference>
<dbReference type="KEGG" id="crq:GCK72_023323"/>
<evidence type="ECO:0000313" key="6">
    <source>
        <dbReference type="Proteomes" id="UP000008281"/>
    </source>
</evidence>
<accession>E3MAZ0</accession>
<dbReference type="eggNOG" id="ENOG502TGDE">
    <property type="taxonomic scope" value="Eukaryota"/>
</dbReference>
<feature type="compositionally biased region" description="Polar residues" evidence="3">
    <location>
        <begin position="302"/>
        <end position="313"/>
    </location>
</feature>
<dbReference type="SMART" id="SM00326">
    <property type="entry name" value="SH3"/>
    <property type="match status" value="1"/>
</dbReference>